<keyword evidence="1" id="KW-0472">Membrane</keyword>
<accession>A0ABW3SXE9</accession>
<feature type="transmembrane region" description="Helical" evidence="1">
    <location>
        <begin position="146"/>
        <end position="163"/>
    </location>
</feature>
<feature type="transmembrane region" description="Helical" evidence="1">
    <location>
        <begin position="450"/>
        <end position="467"/>
    </location>
</feature>
<gene>
    <name evidence="2" type="ORF">ACFQ27_03065</name>
</gene>
<name>A0ABW3SXE9_9CAUL</name>
<sequence length="571" mass="62499">MSEVRERYTVKWTSALTAAALMALAVIALHLPRAFLSLPLYSSDEGSYLLRALYGDMLQADPQHAPFVANVDNVVFFWIIRLFGLLPGLFGLDALRIGGGLAYVLGLVLVWRVVAPRLNRGEALGLILLALIYPYYRFVFTALPEGWYVALLGGMILLTARLWRPRPLLHAAAFGAMAAALVLIKPHGLAVMCAGPALVVADLILQRGRGPALAVLRLVIMAAAFLATGHLLRVIESHELPRQLSFFGQGFYAQILDQPPAADATRIALTAHYAMTMTVLMLAGPAIALGLDDLLRRVRDKTFAPQGTDLAFLLTLGAFAATICMVSIFAFKMSFAVSETYRLWGRYFEFFIPLLWLTAWPAIRRREDLRDRRLLAAGTCLAGLVGLTIALREAITLFPWDVAALHAFSLPTARYAGSTFPSFALAVVAMLGAIVLMLRRAPMLQVWQGAFFILALLAIGQDGAWLSQLVPDRRGLAAEIQAIDKTTRQHPGRIIAFVEDANTHHNLFYGLHGRPRMVLVDPGASVQPKAAAGYGYIVLQAGHPLYGRGWRPVYQGLRFTVLEPTGPMAKP</sequence>
<organism evidence="2 3">
    <name type="scientific">Phenylobacterium conjunctum</name>
    <dbReference type="NCBI Taxonomy" id="1298959"/>
    <lineage>
        <taxon>Bacteria</taxon>
        <taxon>Pseudomonadati</taxon>
        <taxon>Pseudomonadota</taxon>
        <taxon>Alphaproteobacteria</taxon>
        <taxon>Caulobacterales</taxon>
        <taxon>Caulobacteraceae</taxon>
        <taxon>Phenylobacterium</taxon>
    </lineage>
</organism>
<keyword evidence="1" id="KW-0812">Transmembrane</keyword>
<evidence type="ECO:0000313" key="3">
    <source>
        <dbReference type="Proteomes" id="UP001597216"/>
    </source>
</evidence>
<feature type="transmembrane region" description="Helical" evidence="1">
    <location>
        <begin position="310"/>
        <end position="331"/>
    </location>
</feature>
<evidence type="ECO:0000256" key="1">
    <source>
        <dbReference type="SAM" id="Phobius"/>
    </source>
</evidence>
<feature type="transmembrane region" description="Helical" evidence="1">
    <location>
        <begin position="12"/>
        <end position="31"/>
    </location>
</feature>
<keyword evidence="3" id="KW-1185">Reference proteome</keyword>
<evidence type="ECO:0000313" key="2">
    <source>
        <dbReference type="EMBL" id="MFD1189547.1"/>
    </source>
</evidence>
<protein>
    <recommendedName>
        <fullName evidence="4">Glycosyltransferase RgtA/B/C/D-like domain-containing protein</fullName>
    </recommendedName>
</protein>
<dbReference type="RefSeq" id="WP_377352414.1">
    <property type="nucleotide sequence ID" value="NZ_JBHTLQ010000005.1"/>
</dbReference>
<dbReference type="Proteomes" id="UP001597216">
    <property type="component" value="Unassembled WGS sequence"/>
</dbReference>
<feature type="transmembrane region" description="Helical" evidence="1">
    <location>
        <begin position="267"/>
        <end position="289"/>
    </location>
</feature>
<feature type="transmembrane region" description="Helical" evidence="1">
    <location>
        <begin position="212"/>
        <end position="232"/>
    </location>
</feature>
<evidence type="ECO:0008006" key="4">
    <source>
        <dbReference type="Google" id="ProtNLM"/>
    </source>
</evidence>
<feature type="transmembrane region" description="Helical" evidence="1">
    <location>
        <begin position="374"/>
        <end position="395"/>
    </location>
</feature>
<feature type="transmembrane region" description="Helical" evidence="1">
    <location>
        <begin position="94"/>
        <end position="111"/>
    </location>
</feature>
<keyword evidence="1" id="KW-1133">Transmembrane helix</keyword>
<feature type="transmembrane region" description="Helical" evidence="1">
    <location>
        <begin position="415"/>
        <end position="438"/>
    </location>
</feature>
<feature type="transmembrane region" description="Helical" evidence="1">
    <location>
        <begin position="123"/>
        <end position="140"/>
    </location>
</feature>
<dbReference type="EMBL" id="JBHTLQ010000005">
    <property type="protein sequence ID" value="MFD1189547.1"/>
    <property type="molecule type" value="Genomic_DNA"/>
</dbReference>
<reference evidence="3" key="1">
    <citation type="journal article" date="2019" name="Int. J. Syst. Evol. Microbiol.">
        <title>The Global Catalogue of Microorganisms (GCM) 10K type strain sequencing project: providing services to taxonomists for standard genome sequencing and annotation.</title>
        <authorList>
            <consortium name="The Broad Institute Genomics Platform"/>
            <consortium name="The Broad Institute Genome Sequencing Center for Infectious Disease"/>
            <person name="Wu L."/>
            <person name="Ma J."/>
        </authorList>
    </citation>
    <scope>NUCLEOTIDE SEQUENCE [LARGE SCALE GENOMIC DNA]</scope>
    <source>
        <strain evidence="3">CCUG 55074</strain>
    </source>
</reference>
<comment type="caution">
    <text evidence="2">The sequence shown here is derived from an EMBL/GenBank/DDBJ whole genome shotgun (WGS) entry which is preliminary data.</text>
</comment>
<feature type="transmembrane region" description="Helical" evidence="1">
    <location>
        <begin position="189"/>
        <end position="205"/>
    </location>
</feature>
<feature type="transmembrane region" description="Helical" evidence="1">
    <location>
        <begin position="343"/>
        <end position="362"/>
    </location>
</feature>
<proteinExistence type="predicted"/>